<evidence type="ECO:0000313" key="6">
    <source>
        <dbReference type="EMBL" id="GAH91705.1"/>
    </source>
</evidence>
<dbReference type="SUPFAM" id="SSF52540">
    <property type="entry name" value="P-loop containing nucleoside triphosphate hydrolases"/>
    <property type="match status" value="1"/>
</dbReference>
<gene>
    <name evidence="6" type="ORF">S06H3_06250</name>
</gene>
<evidence type="ECO:0000256" key="1">
    <source>
        <dbReference type="ARBA" id="ARBA00022448"/>
    </source>
</evidence>
<dbReference type="PROSITE" id="PS50893">
    <property type="entry name" value="ABC_TRANSPORTER_2"/>
    <property type="match status" value="1"/>
</dbReference>
<dbReference type="Pfam" id="PF12822">
    <property type="entry name" value="ECF_trnsprt"/>
    <property type="match status" value="1"/>
</dbReference>
<feature type="transmembrane region" description="Helical" evidence="4">
    <location>
        <begin position="119"/>
        <end position="140"/>
    </location>
</feature>
<dbReference type="GO" id="GO:0016887">
    <property type="term" value="F:ATP hydrolysis activity"/>
    <property type="evidence" value="ECO:0007669"/>
    <property type="project" value="InterPro"/>
</dbReference>
<keyword evidence="4" id="KW-0812">Transmembrane</keyword>
<name>X1KDK4_9ZZZZ</name>
<evidence type="ECO:0000256" key="3">
    <source>
        <dbReference type="ARBA" id="ARBA00022840"/>
    </source>
</evidence>
<dbReference type="Gene3D" id="1.10.1760.20">
    <property type="match status" value="1"/>
</dbReference>
<dbReference type="InterPro" id="IPR050095">
    <property type="entry name" value="ECF_ABC_transporter_ATP-bd"/>
</dbReference>
<keyword evidence="4" id="KW-0472">Membrane</keyword>
<reference evidence="6" key="1">
    <citation type="journal article" date="2014" name="Front. Microbiol.">
        <title>High frequency of phylogenetically diverse reductive dehalogenase-homologous genes in deep subseafloor sedimentary metagenomes.</title>
        <authorList>
            <person name="Kawai M."/>
            <person name="Futagami T."/>
            <person name="Toyoda A."/>
            <person name="Takaki Y."/>
            <person name="Nishi S."/>
            <person name="Hori S."/>
            <person name="Arai W."/>
            <person name="Tsubouchi T."/>
            <person name="Morono Y."/>
            <person name="Uchiyama I."/>
            <person name="Ito T."/>
            <person name="Fujiyama A."/>
            <person name="Inagaki F."/>
            <person name="Takami H."/>
        </authorList>
    </citation>
    <scope>NUCLEOTIDE SEQUENCE</scope>
    <source>
        <strain evidence="6">Expedition CK06-06</strain>
    </source>
</reference>
<keyword evidence="4" id="KW-1133">Transmembrane helix</keyword>
<dbReference type="Gene3D" id="3.40.50.300">
    <property type="entry name" value="P-loop containing nucleotide triphosphate hydrolases"/>
    <property type="match status" value="1"/>
</dbReference>
<dbReference type="PANTHER" id="PTHR43553">
    <property type="entry name" value="HEAVY METAL TRANSPORTER"/>
    <property type="match status" value="1"/>
</dbReference>
<evidence type="ECO:0000256" key="4">
    <source>
        <dbReference type="SAM" id="Phobius"/>
    </source>
</evidence>
<dbReference type="InterPro" id="IPR003439">
    <property type="entry name" value="ABC_transporter-like_ATP-bd"/>
</dbReference>
<sequence>MKITVRQIVIAGILGAIAILLGWPVLGALPIGFIPVPNISGHATIMHIPAILGGVLEGPIVGILVGGIFGFASFYMATTISPNPFFSDPLVAILPRLFIGLISYLVYTATKKINNSVALIFAGIFGSFTNTIFVLGMIHLTGKGNFLAWLIQVLPQAIAEAVIAAITALIIGKAIAGVLALNPEILILDDPTAGLDPKGRRDLINSIRFLHNKLELTTIFVSSNMDDVLELADRIVVLFDGEIKMIDTPKNIFKQKEKLLNYGLTLPSVVEVVDELIKSKINISEKIIGIDQLEESLIKLFKK</sequence>
<feature type="transmembrane region" description="Helical" evidence="4">
    <location>
        <begin position="146"/>
        <end position="171"/>
    </location>
</feature>
<dbReference type="InterPro" id="IPR024529">
    <property type="entry name" value="ECF_trnsprt_substrate-spec"/>
</dbReference>
<accession>X1KDK4</accession>
<dbReference type="EMBL" id="BARV01002414">
    <property type="protein sequence ID" value="GAH91705.1"/>
    <property type="molecule type" value="Genomic_DNA"/>
</dbReference>
<dbReference type="GO" id="GO:0005524">
    <property type="term" value="F:ATP binding"/>
    <property type="evidence" value="ECO:0007669"/>
    <property type="project" value="UniProtKB-KW"/>
</dbReference>
<dbReference type="GO" id="GO:0042626">
    <property type="term" value="F:ATPase-coupled transmembrane transporter activity"/>
    <property type="evidence" value="ECO:0007669"/>
    <property type="project" value="TreeGrafter"/>
</dbReference>
<keyword evidence="2" id="KW-0547">Nucleotide-binding</keyword>
<protein>
    <recommendedName>
        <fullName evidence="5">ABC transporter domain-containing protein</fullName>
    </recommendedName>
</protein>
<comment type="caution">
    <text evidence="6">The sequence shown here is derived from an EMBL/GenBank/DDBJ whole genome shotgun (WGS) entry which is preliminary data.</text>
</comment>
<feature type="domain" description="ABC transporter" evidence="5">
    <location>
        <begin position="3"/>
        <end position="265"/>
    </location>
</feature>
<feature type="transmembrane region" description="Helical" evidence="4">
    <location>
        <begin position="89"/>
        <end position="107"/>
    </location>
</feature>
<dbReference type="InterPro" id="IPR027417">
    <property type="entry name" value="P-loop_NTPase"/>
</dbReference>
<evidence type="ECO:0000259" key="5">
    <source>
        <dbReference type="PROSITE" id="PS50893"/>
    </source>
</evidence>
<dbReference type="AlphaFoldDB" id="X1KDK4"/>
<keyword evidence="1" id="KW-0813">Transport</keyword>
<proteinExistence type="predicted"/>
<evidence type="ECO:0000256" key="2">
    <source>
        <dbReference type="ARBA" id="ARBA00022741"/>
    </source>
</evidence>
<dbReference type="GO" id="GO:0043190">
    <property type="term" value="C:ATP-binding cassette (ABC) transporter complex"/>
    <property type="evidence" value="ECO:0007669"/>
    <property type="project" value="TreeGrafter"/>
</dbReference>
<organism evidence="6">
    <name type="scientific">marine sediment metagenome</name>
    <dbReference type="NCBI Taxonomy" id="412755"/>
    <lineage>
        <taxon>unclassified sequences</taxon>
        <taxon>metagenomes</taxon>
        <taxon>ecological metagenomes</taxon>
    </lineage>
</organism>
<feature type="transmembrane region" description="Helical" evidence="4">
    <location>
        <begin position="6"/>
        <end position="29"/>
    </location>
</feature>
<keyword evidence="3" id="KW-0067">ATP-binding</keyword>
<feature type="transmembrane region" description="Helical" evidence="4">
    <location>
        <begin position="50"/>
        <end position="77"/>
    </location>
</feature>